<dbReference type="InterPro" id="IPR035959">
    <property type="entry name" value="RutC-like_sf"/>
</dbReference>
<dbReference type="Proteomes" id="UP000191980">
    <property type="component" value="Unassembled WGS sequence"/>
</dbReference>
<dbReference type="NCBIfam" id="TIGR00004">
    <property type="entry name" value="Rid family detoxifying hydrolase"/>
    <property type="match status" value="1"/>
</dbReference>
<sequence length="132" mass="14425">MQKESIHTESAPQAIGTYSQAIKVETTVYLSGQIPLDPDTMEIAAGDISMHIKRVFDNLRAVAEAAGGELQDIVKLNVFLTDLSHFPIVNEIMGEYFTQPYPARAVVGVAALPKGVGVEMDAIMELKPPEYY</sequence>
<dbReference type="InterPro" id="IPR019897">
    <property type="entry name" value="RidA_CS"/>
</dbReference>
<keyword evidence="3" id="KW-1185">Reference proteome</keyword>
<comment type="similarity">
    <text evidence="1">Belongs to the RutC family.</text>
</comment>
<accession>A0A1V8M8Y0</accession>
<dbReference type="PROSITE" id="PS01094">
    <property type="entry name" value="UPF0076"/>
    <property type="match status" value="1"/>
</dbReference>
<protein>
    <submittedName>
        <fullName evidence="2">Reactive intermediate/imine deaminase</fullName>
    </submittedName>
</protein>
<dbReference type="InterPro" id="IPR006056">
    <property type="entry name" value="RidA"/>
</dbReference>
<dbReference type="PANTHER" id="PTHR11803:SF39">
    <property type="entry name" value="2-IMINOBUTANOATE_2-IMINOPROPANOATE DEAMINASE"/>
    <property type="match status" value="1"/>
</dbReference>
<dbReference type="RefSeq" id="WP_080522548.1">
    <property type="nucleotide sequence ID" value="NZ_LPUF01000001.1"/>
</dbReference>
<dbReference type="InterPro" id="IPR006175">
    <property type="entry name" value="YjgF/YER057c/UK114"/>
</dbReference>
<name>A0A1V8M8Y0_9GAMM</name>
<dbReference type="SUPFAM" id="SSF55298">
    <property type="entry name" value="YjgF-like"/>
    <property type="match status" value="1"/>
</dbReference>
<evidence type="ECO:0000313" key="3">
    <source>
        <dbReference type="Proteomes" id="UP000191980"/>
    </source>
</evidence>
<dbReference type="EMBL" id="LPUF01000001">
    <property type="protein sequence ID" value="OQK17942.1"/>
    <property type="molecule type" value="Genomic_DNA"/>
</dbReference>
<dbReference type="STRING" id="1420851.AU255_08805"/>
<dbReference type="CDD" id="cd00448">
    <property type="entry name" value="YjgF_YER057c_UK114_family"/>
    <property type="match status" value="1"/>
</dbReference>
<dbReference type="PANTHER" id="PTHR11803">
    <property type="entry name" value="2-IMINOBUTANOATE/2-IMINOPROPANOATE DEAMINASE RIDA"/>
    <property type="match status" value="1"/>
</dbReference>
<dbReference type="GO" id="GO:0005829">
    <property type="term" value="C:cytosol"/>
    <property type="evidence" value="ECO:0007669"/>
    <property type="project" value="TreeGrafter"/>
</dbReference>
<dbReference type="Gene3D" id="3.30.1330.40">
    <property type="entry name" value="RutC-like"/>
    <property type="match status" value="1"/>
</dbReference>
<evidence type="ECO:0000256" key="1">
    <source>
        <dbReference type="ARBA" id="ARBA00010552"/>
    </source>
</evidence>
<dbReference type="OrthoDB" id="9803101at2"/>
<evidence type="ECO:0000313" key="2">
    <source>
        <dbReference type="EMBL" id="OQK17942.1"/>
    </source>
</evidence>
<dbReference type="Pfam" id="PF01042">
    <property type="entry name" value="Ribonuc_L-PSP"/>
    <property type="match status" value="1"/>
</dbReference>
<organism evidence="2 3">
    <name type="scientific">Methyloprofundus sedimenti</name>
    <dbReference type="NCBI Taxonomy" id="1420851"/>
    <lineage>
        <taxon>Bacteria</taxon>
        <taxon>Pseudomonadati</taxon>
        <taxon>Pseudomonadota</taxon>
        <taxon>Gammaproteobacteria</taxon>
        <taxon>Methylococcales</taxon>
        <taxon>Methylococcaceae</taxon>
        <taxon>Methyloprofundus</taxon>
    </lineage>
</organism>
<dbReference type="FunFam" id="3.30.1330.40:FF:000001">
    <property type="entry name" value="L-PSP family endoribonuclease"/>
    <property type="match status" value="1"/>
</dbReference>
<dbReference type="AlphaFoldDB" id="A0A1V8M8Y0"/>
<reference evidence="2 3" key="1">
    <citation type="submission" date="2015-12" db="EMBL/GenBank/DDBJ databases">
        <authorList>
            <person name="Shamseldin A."/>
            <person name="Moawad H."/>
            <person name="Abd El-Rahim W.M."/>
            <person name="Sadowsky M.J."/>
        </authorList>
    </citation>
    <scope>NUCLEOTIDE SEQUENCE [LARGE SCALE GENOMIC DNA]</scope>
    <source>
        <strain evidence="2 3">WF1</strain>
    </source>
</reference>
<comment type="caution">
    <text evidence="2">The sequence shown here is derived from an EMBL/GenBank/DDBJ whole genome shotgun (WGS) entry which is preliminary data.</text>
</comment>
<dbReference type="GO" id="GO:0019239">
    <property type="term" value="F:deaminase activity"/>
    <property type="evidence" value="ECO:0007669"/>
    <property type="project" value="TreeGrafter"/>
</dbReference>
<gene>
    <name evidence="2" type="ORF">AU255_08805</name>
</gene>
<proteinExistence type="inferred from homology"/>